<protein>
    <recommendedName>
        <fullName evidence="9 12">N-acetylmuramic acid 6-phosphate etherase</fullName>
        <shortName evidence="12">MurNAc-6-P etherase</shortName>
        <ecNumber evidence="8 12">4.2.1.126</ecNumber>
    </recommendedName>
    <alternativeName>
        <fullName evidence="11 12">N-acetylmuramic acid 6-phosphate hydrolase</fullName>
    </alternativeName>
    <alternativeName>
        <fullName evidence="10 12">N-acetylmuramic acid 6-phosphate lyase</fullName>
    </alternativeName>
</protein>
<dbReference type="FunFam" id="1.10.8.1080:FF:000001">
    <property type="entry name" value="N-acetylmuramic acid 6-phosphate etherase"/>
    <property type="match status" value="1"/>
</dbReference>
<evidence type="ECO:0000256" key="9">
    <source>
        <dbReference type="ARBA" id="ARBA00070061"/>
    </source>
</evidence>
<dbReference type="InterPro" id="IPR000408">
    <property type="entry name" value="Reg_chr_condens"/>
</dbReference>
<dbReference type="NCBIfam" id="NF009222">
    <property type="entry name" value="PRK12570.1"/>
    <property type="match status" value="1"/>
</dbReference>
<dbReference type="UniPathway" id="UPA00544"/>
<evidence type="ECO:0000256" key="8">
    <source>
        <dbReference type="ARBA" id="ARBA00067056"/>
    </source>
</evidence>
<evidence type="ECO:0000256" key="1">
    <source>
        <dbReference type="ARBA" id="ARBA00011738"/>
    </source>
</evidence>
<dbReference type="InterPro" id="IPR046348">
    <property type="entry name" value="SIS_dom_sf"/>
</dbReference>
<name>A0A5B8LS21_9HYPH</name>
<evidence type="ECO:0000256" key="2">
    <source>
        <dbReference type="ARBA" id="ARBA00023239"/>
    </source>
</evidence>
<dbReference type="NCBIfam" id="TIGR00274">
    <property type="entry name" value="N-acetylmuramic acid 6-phosphate etherase"/>
    <property type="match status" value="1"/>
</dbReference>
<keyword evidence="15" id="KW-1185">Reference proteome</keyword>
<dbReference type="SUPFAM" id="SSF53697">
    <property type="entry name" value="SIS domain"/>
    <property type="match status" value="1"/>
</dbReference>
<dbReference type="GO" id="GO:0046348">
    <property type="term" value="P:amino sugar catabolic process"/>
    <property type="evidence" value="ECO:0007669"/>
    <property type="project" value="InterPro"/>
</dbReference>
<dbReference type="PANTHER" id="PTHR10088:SF4">
    <property type="entry name" value="GLUCOKINASE REGULATORY PROTEIN"/>
    <property type="match status" value="1"/>
</dbReference>
<dbReference type="KEGG" id="dea:FPZ08_07830"/>
<sequence>MTHNLVTELEQLISEGRNPSTEGLDGASALELVRVMNKEDRRVAEAVEAVLPEIAQAVELISSAFLAGGRLIYTGAGTSGRLGVLDASECPPTFGVDEAMVVGIIAGGDHALRHAMEGAEDNEAAAVDDLKKHQLTAQDIVVGVAASGRTPYVLAGLRHARALGAVTIGVTCNPGSPITEVAQLAIVPVVGPEVLTGSTRLKSGTAQKTVLNMLTTASMVRIGKTFGNLMVDMRATNDKLKARALRIICQATDASLGEAEAALARADNNIKLAIFTILSGLDAGEAQQRLVQANGILRTALSESGAGAASN</sequence>
<comment type="pathway">
    <text evidence="6 12">Amino-sugar metabolism; 1,6-anhydro-N-acetylmuramate degradation.</text>
</comment>
<organism evidence="14 15">
    <name type="scientific">Devosia ginsengisoli</name>
    <dbReference type="NCBI Taxonomy" id="400770"/>
    <lineage>
        <taxon>Bacteria</taxon>
        <taxon>Pseudomonadati</taxon>
        <taxon>Pseudomonadota</taxon>
        <taxon>Alphaproteobacteria</taxon>
        <taxon>Hyphomicrobiales</taxon>
        <taxon>Devosiaceae</taxon>
        <taxon>Devosia</taxon>
    </lineage>
</organism>
<evidence type="ECO:0000256" key="3">
    <source>
        <dbReference type="ARBA" id="ARBA00023277"/>
    </source>
</evidence>
<dbReference type="UniPathway" id="UPA00343"/>
<evidence type="ECO:0000256" key="6">
    <source>
        <dbReference type="ARBA" id="ARBA00060595"/>
    </source>
</evidence>
<dbReference type="GO" id="GO:0016835">
    <property type="term" value="F:carbon-oxygen lyase activity"/>
    <property type="evidence" value="ECO:0007669"/>
    <property type="project" value="UniProtKB-UniRule"/>
</dbReference>
<dbReference type="RefSeq" id="WP_146289457.1">
    <property type="nucleotide sequence ID" value="NZ_CP042304.1"/>
</dbReference>
<feature type="domain" description="SIS" evidence="13">
    <location>
        <begin position="61"/>
        <end position="224"/>
    </location>
</feature>
<dbReference type="GO" id="GO:0097173">
    <property type="term" value="P:N-acetylmuramic acid catabolic process"/>
    <property type="evidence" value="ECO:0007669"/>
    <property type="project" value="UniProtKB-UniPathway"/>
</dbReference>
<dbReference type="PANTHER" id="PTHR10088">
    <property type="entry name" value="GLUCOKINASE REGULATORY PROTEIN"/>
    <property type="match status" value="1"/>
</dbReference>
<dbReference type="HAMAP" id="MF_00068">
    <property type="entry name" value="MurQ"/>
    <property type="match status" value="1"/>
</dbReference>
<comment type="pathway">
    <text evidence="12">Cell wall biogenesis; peptidoglycan recycling.</text>
</comment>
<dbReference type="Proteomes" id="UP000315364">
    <property type="component" value="Chromosome"/>
</dbReference>
<comment type="similarity">
    <text evidence="7 12">Belongs to the GCKR-like family. MurNAc-6-P etherase subfamily.</text>
</comment>
<reference evidence="14 15" key="1">
    <citation type="submission" date="2019-07" db="EMBL/GenBank/DDBJ databases">
        <title>Full genome sequence of Devosia sp. Gsoil 520.</title>
        <authorList>
            <person name="Im W.-T."/>
        </authorList>
    </citation>
    <scope>NUCLEOTIDE SEQUENCE [LARGE SCALE GENOMIC DNA]</scope>
    <source>
        <strain evidence="14 15">Gsoil 520</strain>
    </source>
</reference>
<dbReference type="InterPro" id="IPR005488">
    <property type="entry name" value="Etherase_MurQ"/>
</dbReference>
<keyword evidence="3 12" id="KW-0119">Carbohydrate metabolism</keyword>
<dbReference type="InterPro" id="IPR005486">
    <property type="entry name" value="Glucokinase_regulatory_CS"/>
</dbReference>
<dbReference type="GO" id="GO:0097175">
    <property type="term" value="P:1,6-anhydro-N-acetyl-beta-muramic acid catabolic process"/>
    <property type="evidence" value="ECO:0007669"/>
    <property type="project" value="UniProtKB-UniRule"/>
</dbReference>
<evidence type="ECO:0000256" key="4">
    <source>
        <dbReference type="ARBA" id="ARBA00051747"/>
    </source>
</evidence>
<dbReference type="EC" id="4.2.1.126" evidence="8 12"/>
<comment type="subunit">
    <text evidence="1 12">Homodimer.</text>
</comment>
<proteinExistence type="inferred from homology"/>
<dbReference type="CDD" id="cd05007">
    <property type="entry name" value="SIS_Etherase"/>
    <property type="match status" value="1"/>
</dbReference>
<dbReference type="NCBIfam" id="NF003915">
    <property type="entry name" value="PRK05441.1"/>
    <property type="match status" value="1"/>
</dbReference>
<gene>
    <name evidence="12 14" type="primary">murQ</name>
    <name evidence="14" type="ORF">FPZ08_07830</name>
</gene>
<dbReference type="AlphaFoldDB" id="A0A5B8LS21"/>
<dbReference type="Pfam" id="PF22645">
    <property type="entry name" value="GKRP_SIS_N"/>
    <property type="match status" value="1"/>
</dbReference>
<evidence type="ECO:0000259" key="13">
    <source>
        <dbReference type="PROSITE" id="PS51464"/>
    </source>
</evidence>
<dbReference type="PROSITE" id="PS01272">
    <property type="entry name" value="GCKR"/>
    <property type="match status" value="1"/>
</dbReference>
<dbReference type="PROSITE" id="PS50012">
    <property type="entry name" value="RCC1_3"/>
    <property type="match status" value="1"/>
</dbReference>
<dbReference type="Gene3D" id="1.10.8.1080">
    <property type="match status" value="1"/>
</dbReference>
<dbReference type="OrthoDB" id="9813395at2"/>
<dbReference type="UniPathway" id="UPA00342"/>
<dbReference type="PROSITE" id="PS51464">
    <property type="entry name" value="SIS"/>
    <property type="match status" value="1"/>
</dbReference>
<accession>A0A5B8LS21</accession>
<keyword evidence="2 12" id="KW-0456">Lyase</keyword>
<dbReference type="InterPro" id="IPR040190">
    <property type="entry name" value="MURQ/GCKR"/>
</dbReference>
<dbReference type="GO" id="GO:0009254">
    <property type="term" value="P:peptidoglycan turnover"/>
    <property type="evidence" value="ECO:0007669"/>
    <property type="project" value="UniProtKB-UniRule"/>
</dbReference>
<comment type="function">
    <text evidence="12">Specifically catalyzes the cleavage of the D-lactyl ether substituent of MurNAc 6-phosphate, producing GlcNAc 6-phosphate and D-lactate. Together with AnmK, is also required for the utilization of anhydro-N-acetylmuramic acid (anhMurNAc) either imported from the medium or derived from its own cell wall murein, and thus plays a role in cell wall recycling.</text>
</comment>
<evidence type="ECO:0000313" key="14">
    <source>
        <dbReference type="EMBL" id="QDZ10671.1"/>
    </source>
</evidence>
<evidence type="ECO:0000256" key="7">
    <source>
        <dbReference type="ARBA" id="ARBA00061234"/>
    </source>
</evidence>
<evidence type="ECO:0000256" key="5">
    <source>
        <dbReference type="ARBA" id="ARBA00060532"/>
    </source>
</evidence>
<dbReference type="FunFam" id="3.40.50.10490:FF:000014">
    <property type="entry name" value="N-acetylmuramic acid 6-phosphate etherase"/>
    <property type="match status" value="1"/>
</dbReference>
<evidence type="ECO:0000256" key="12">
    <source>
        <dbReference type="HAMAP-Rule" id="MF_00068"/>
    </source>
</evidence>
<comment type="catalytic activity">
    <reaction evidence="4 12">
        <text>N-acetyl-D-muramate 6-phosphate + H2O = N-acetyl-D-glucosamine 6-phosphate + (R)-lactate</text>
        <dbReference type="Rhea" id="RHEA:26410"/>
        <dbReference type="ChEBI" id="CHEBI:15377"/>
        <dbReference type="ChEBI" id="CHEBI:16004"/>
        <dbReference type="ChEBI" id="CHEBI:57513"/>
        <dbReference type="ChEBI" id="CHEBI:58722"/>
        <dbReference type="EC" id="4.2.1.126"/>
    </reaction>
</comment>
<dbReference type="GO" id="GO:0097367">
    <property type="term" value="F:carbohydrate derivative binding"/>
    <property type="evidence" value="ECO:0007669"/>
    <property type="project" value="InterPro"/>
</dbReference>
<feature type="active site" description="Proton donor" evidence="12">
    <location>
        <position position="89"/>
    </location>
</feature>
<evidence type="ECO:0000313" key="15">
    <source>
        <dbReference type="Proteomes" id="UP000315364"/>
    </source>
</evidence>
<evidence type="ECO:0000256" key="11">
    <source>
        <dbReference type="ARBA" id="ARBA00084049"/>
    </source>
</evidence>
<dbReference type="EMBL" id="CP042304">
    <property type="protein sequence ID" value="QDZ10671.1"/>
    <property type="molecule type" value="Genomic_DNA"/>
</dbReference>
<evidence type="ECO:0000256" key="10">
    <source>
        <dbReference type="ARBA" id="ARBA00077905"/>
    </source>
</evidence>
<dbReference type="Gene3D" id="3.40.50.10490">
    <property type="entry name" value="Glucose-6-phosphate isomerase like protein, domain 1"/>
    <property type="match status" value="1"/>
</dbReference>
<dbReference type="GO" id="GO:0016803">
    <property type="term" value="F:ether hydrolase activity"/>
    <property type="evidence" value="ECO:0007669"/>
    <property type="project" value="TreeGrafter"/>
</dbReference>
<dbReference type="InterPro" id="IPR001347">
    <property type="entry name" value="SIS_dom"/>
</dbReference>
<comment type="pathway">
    <text evidence="5 12">Amino-sugar metabolism; N-acetylmuramate degradation.</text>
</comment>
<comment type="miscellaneous">
    <text evidence="12">A lyase-type mechanism (elimination/hydration) is suggested for the cleavage of the lactyl ether bond of MurNAc 6-phosphate, with the formation of an alpha,beta-unsaturated aldehyde intermediate with (E)-stereochemistry, followed by the syn addition of water to give product.</text>
</comment>
<feature type="active site" evidence="12">
    <location>
        <position position="120"/>
    </location>
</feature>